<dbReference type="SUPFAM" id="SSF81301">
    <property type="entry name" value="Nucleotidyltransferase"/>
    <property type="match status" value="1"/>
</dbReference>
<dbReference type="CDD" id="cd05402">
    <property type="entry name" value="NT_PAP_TUTase"/>
    <property type="match status" value="1"/>
</dbReference>
<evidence type="ECO:0000259" key="11">
    <source>
        <dbReference type="Pfam" id="PF22600"/>
    </source>
</evidence>
<evidence type="ECO:0000256" key="4">
    <source>
        <dbReference type="ARBA" id="ARBA00022490"/>
    </source>
</evidence>
<evidence type="ECO:0000256" key="3">
    <source>
        <dbReference type="ARBA" id="ARBA00004496"/>
    </source>
</evidence>
<dbReference type="PANTHER" id="PTHR12271">
    <property type="entry name" value="POLY A POLYMERASE CID PAP -RELATED"/>
    <property type="match status" value="1"/>
</dbReference>
<keyword evidence="5" id="KW-0808">Transferase</keyword>
<dbReference type="InterPro" id="IPR054708">
    <property type="entry name" value="MTPAP-like_central"/>
</dbReference>
<feature type="domain" description="PAP-associated" evidence="10">
    <location>
        <begin position="500"/>
        <end position="562"/>
    </location>
</feature>
<feature type="region of interest" description="Disordered" evidence="9">
    <location>
        <begin position="210"/>
        <end position="252"/>
    </location>
</feature>
<dbReference type="SUPFAM" id="SSF81631">
    <property type="entry name" value="PAP/OAS1 substrate-binding domain"/>
    <property type="match status" value="1"/>
</dbReference>
<dbReference type="AlphaFoldDB" id="A0A8S4PVK0"/>
<evidence type="ECO:0000256" key="7">
    <source>
        <dbReference type="ARBA" id="ARBA00022842"/>
    </source>
</evidence>
<proteinExistence type="inferred from homology"/>
<dbReference type="InterPro" id="IPR002058">
    <property type="entry name" value="PAP_assoc"/>
</dbReference>
<dbReference type="Gene3D" id="3.30.460.10">
    <property type="entry name" value="Beta Polymerase, domain 2"/>
    <property type="match status" value="1"/>
</dbReference>
<feature type="region of interest" description="Disordered" evidence="9">
    <location>
        <begin position="81"/>
        <end position="130"/>
    </location>
</feature>
<evidence type="ECO:0000256" key="1">
    <source>
        <dbReference type="ARBA" id="ARBA00001936"/>
    </source>
</evidence>
<protein>
    <recommendedName>
        <fullName evidence="14">Poly(A) RNA polymerase GLD2</fullName>
    </recommendedName>
</protein>
<evidence type="ECO:0000313" key="13">
    <source>
        <dbReference type="Proteomes" id="UP000749559"/>
    </source>
</evidence>
<feature type="compositionally biased region" description="Polar residues" evidence="9">
    <location>
        <begin position="180"/>
        <end position="189"/>
    </location>
</feature>
<evidence type="ECO:0000256" key="6">
    <source>
        <dbReference type="ARBA" id="ARBA00022723"/>
    </source>
</evidence>
<keyword evidence="13" id="KW-1185">Reference proteome</keyword>
<evidence type="ECO:0008006" key="14">
    <source>
        <dbReference type="Google" id="ProtNLM"/>
    </source>
</evidence>
<dbReference type="Pfam" id="PF22600">
    <property type="entry name" value="MTPAP-like_central"/>
    <property type="match status" value="1"/>
</dbReference>
<gene>
    <name evidence="12" type="ORF">OFUS_LOCUS22245</name>
</gene>
<dbReference type="Gene3D" id="1.10.1410.10">
    <property type="match status" value="1"/>
</dbReference>
<keyword evidence="7" id="KW-0460">Magnesium</keyword>
<organism evidence="12 13">
    <name type="scientific">Owenia fusiformis</name>
    <name type="common">Polychaete worm</name>
    <dbReference type="NCBI Taxonomy" id="6347"/>
    <lineage>
        <taxon>Eukaryota</taxon>
        <taxon>Metazoa</taxon>
        <taxon>Spiralia</taxon>
        <taxon>Lophotrochozoa</taxon>
        <taxon>Annelida</taxon>
        <taxon>Polychaeta</taxon>
        <taxon>Sedentaria</taxon>
        <taxon>Canalipalpata</taxon>
        <taxon>Sabellida</taxon>
        <taxon>Oweniida</taxon>
        <taxon>Oweniidae</taxon>
        <taxon>Owenia</taxon>
    </lineage>
</organism>
<feature type="compositionally biased region" description="Polar residues" evidence="9">
    <location>
        <begin position="218"/>
        <end position="228"/>
    </location>
</feature>
<dbReference type="InterPro" id="IPR043519">
    <property type="entry name" value="NT_sf"/>
</dbReference>
<feature type="domain" description="Poly(A) RNA polymerase mitochondrial-like central palm" evidence="11">
    <location>
        <begin position="278"/>
        <end position="413"/>
    </location>
</feature>
<sequence length="601" mass="69557">HMFVKTCRSKGGGRLSRLCKIQIIEFIRTMSNFQVNTQLLQQAMQLIQQRQQGALPNYTLTQSNQQSYRLPQQNFTVAPGNLDINSPHNRSDYLSQNQSEFTGNQRSHHHPYDRPQRISPPTPNPRGSYGVNYQAQYNFHERTLLQAPRRQNQQYTPGTSVGFSTSSDLYATRPKGRNLDSLTSRSRQYPISPPAVDVRSNIKDTIFGQLGEGERKSQITPPNTNPIASQGVKRTLDASGSPARKRAREDNVETDREKAYLRQLIELNEIKEGDKNSQIIWTYFVSKQQTEAMYNSKMTLRQALYEVLKGVFPYCGVYIVGSSMNGFGNNTSDCDMCLMLTKKEIDQKVEATELLRLVQKAFRKLSFIKELQLIKAKVPIIKFTDKISEVEVDLNVNNAAGIRNTHLLCAYSRMDWRVRPLVLWIKKWARHHDINDARKATISSYSLVLMVLHFLQYACDPIVLPCLQKLYPEKFQDEQDIRKISLNDDFPTFQSENKETLAELFLGFLKYYTEDFDYERDVVSVRLGSTLPKRVAMRGNVQISPPGSWKYLCVQEPFNLSNTSRSVYDQYQYQRITRVFRNSYQRFKHNKDLNEIMDRPL</sequence>
<comment type="caution">
    <text evidence="12">The sequence shown here is derived from an EMBL/GenBank/DDBJ whole genome shotgun (WGS) entry which is preliminary data.</text>
</comment>
<evidence type="ECO:0000256" key="5">
    <source>
        <dbReference type="ARBA" id="ARBA00022679"/>
    </source>
</evidence>
<comment type="similarity">
    <text evidence="8">Belongs to the DNA polymerase type-B-like family. GLD2 subfamily.</text>
</comment>
<dbReference type="GO" id="GO:0031123">
    <property type="term" value="P:RNA 3'-end processing"/>
    <property type="evidence" value="ECO:0007669"/>
    <property type="project" value="TreeGrafter"/>
</dbReference>
<keyword evidence="6" id="KW-0479">Metal-binding</keyword>
<comment type="cofactor">
    <cofactor evidence="1">
        <name>Mn(2+)</name>
        <dbReference type="ChEBI" id="CHEBI:29035"/>
    </cofactor>
</comment>
<name>A0A8S4PVK0_OWEFU</name>
<dbReference type="GO" id="GO:0046872">
    <property type="term" value="F:metal ion binding"/>
    <property type="evidence" value="ECO:0007669"/>
    <property type="project" value="UniProtKB-KW"/>
</dbReference>
<evidence type="ECO:0000259" key="10">
    <source>
        <dbReference type="Pfam" id="PF03828"/>
    </source>
</evidence>
<comment type="cofactor">
    <cofactor evidence="2">
        <name>Mg(2+)</name>
        <dbReference type="ChEBI" id="CHEBI:18420"/>
    </cofactor>
</comment>
<feature type="non-terminal residue" evidence="12">
    <location>
        <position position="601"/>
    </location>
</feature>
<feature type="region of interest" description="Disordered" evidence="9">
    <location>
        <begin position="148"/>
        <end position="197"/>
    </location>
</feature>
<dbReference type="OrthoDB" id="2274644at2759"/>
<keyword evidence="4" id="KW-0963">Cytoplasm</keyword>
<evidence type="ECO:0000313" key="12">
    <source>
        <dbReference type="EMBL" id="CAH1798055.1"/>
    </source>
</evidence>
<dbReference type="Proteomes" id="UP000749559">
    <property type="component" value="Unassembled WGS sequence"/>
</dbReference>
<dbReference type="GO" id="GO:1990817">
    <property type="term" value="F:poly(A) RNA polymerase activity"/>
    <property type="evidence" value="ECO:0007669"/>
    <property type="project" value="TreeGrafter"/>
</dbReference>
<evidence type="ECO:0000256" key="8">
    <source>
        <dbReference type="ARBA" id="ARBA00038491"/>
    </source>
</evidence>
<dbReference type="Pfam" id="PF03828">
    <property type="entry name" value="PAP_assoc"/>
    <property type="match status" value="1"/>
</dbReference>
<dbReference type="EMBL" id="CAIIXF020000010">
    <property type="protein sequence ID" value="CAH1798055.1"/>
    <property type="molecule type" value="Genomic_DNA"/>
</dbReference>
<reference evidence="12" key="1">
    <citation type="submission" date="2022-03" db="EMBL/GenBank/DDBJ databases">
        <authorList>
            <person name="Martin C."/>
        </authorList>
    </citation>
    <scope>NUCLEOTIDE SEQUENCE</scope>
</reference>
<evidence type="ECO:0000256" key="9">
    <source>
        <dbReference type="SAM" id="MobiDB-lite"/>
    </source>
</evidence>
<comment type="subcellular location">
    <subcellularLocation>
        <location evidence="3">Cytoplasm</location>
    </subcellularLocation>
</comment>
<dbReference type="GO" id="GO:0005737">
    <property type="term" value="C:cytoplasm"/>
    <property type="evidence" value="ECO:0007669"/>
    <property type="project" value="UniProtKB-SubCell"/>
</dbReference>
<accession>A0A8S4PVK0</accession>
<feature type="compositionally biased region" description="Polar residues" evidence="9">
    <location>
        <begin position="149"/>
        <end position="169"/>
    </location>
</feature>
<feature type="compositionally biased region" description="Polar residues" evidence="9">
    <location>
        <begin position="83"/>
        <end position="105"/>
    </location>
</feature>
<dbReference type="PANTHER" id="PTHR12271:SF40">
    <property type="entry name" value="POLY(A) RNA POLYMERASE GLD2"/>
    <property type="match status" value="1"/>
</dbReference>
<evidence type="ECO:0000256" key="2">
    <source>
        <dbReference type="ARBA" id="ARBA00001946"/>
    </source>
</evidence>